<evidence type="ECO:0000313" key="10">
    <source>
        <dbReference type="Proteomes" id="UP000443843"/>
    </source>
</evidence>
<comment type="cofactor">
    <cofactor evidence="1">
        <name>a divalent metal cation</name>
        <dbReference type="ChEBI" id="CHEBI:60240"/>
    </cofactor>
</comment>
<gene>
    <name evidence="9" type="ORF">GLS40_11155</name>
</gene>
<dbReference type="RefSeq" id="WP_160382799.1">
    <property type="nucleotide sequence ID" value="NZ_WNXQ01000005.1"/>
</dbReference>
<keyword evidence="3" id="KW-0479">Metal-binding</keyword>
<comment type="caution">
    <text evidence="9">The sequence shown here is derived from an EMBL/GenBank/DDBJ whole genome shotgun (WGS) entry which is preliminary data.</text>
</comment>
<keyword evidence="5" id="KW-0670">Pyruvate</keyword>
<keyword evidence="4" id="KW-0456">Lyase</keyword>
<dbReference type="InterPro" id="IPR050251">
    <property type="entry name" value="HpcH-HpaI_aldolase"/>
</dbReference>
<dbReference type="InterPro" id="IPR040442">
    <property type="entry name" value="Pyrv_kinase-like_dom_sf"/>
</dbReference>
<evidence type="ECO:0000256" key="3">
    <source>
        <dbReference type="ARBA" id="ARBA00022723"/>
    </source>
</evidence>
<accession>A0A844W333</accession>
<dbReference type="Gene3D" id="3.20.20.60">
    <property type="entry name" value="Phosphoenolpyruvate-binding domains"/>
    <property type="match status" value="1"/>
</dbReference>
<dbReference type="InterPro" id="IPR015813">
    <property type="entry name" value="Pyrv/PenolPyrv_kinase-like_dom"/>
</dbReference>
<dbReference type="GO" id="GO:0016832">
    <property type="term" value="F:aldehyde-lyase activity"/>
    <property type="evidence" value="ECO:0007669"/>
    <property type="project" value="UniProtKB-ARBA"/>
</dbReference>
<evidence type="ECO:0000256" key="1">
    <source>
        <dbReference type="ARBA" id="ARBA00001968"/>
    </source>
</evidence>
<dbReference type="EMBL" id="WNXQ01000005">
    <property type="protein sequence ID" value="MWB78586.1"/>
    <property type="molecule type" value="Genomic_DNA"/>
</dbReference>
<dbReference type="GO" id="GO:0046872">
    <property type="term" value="F:metal ion binding"/>
    <property type="evidence" value="ECO:0007669"/>
    <property type="project" value="UniProtKB-KW"/>
</dbReference>
<reference evidence="9 10" key="1">
    <citation type="submission" date="2019-11" db="EMBL/GenBank/DDBJ databases">
        <title>Pseudooceanicola pacifica sp. nov., isolated from deep-sea sediment of the Pacific Ocean.</title>
        <authorList>
            <person name="Lyu L."/>
        </authorList>
    </citation>
    <scope>NUCLEOTIDE SEQUENCE [LARGE SCALE GENOMIC DNA]</scope>
    <source>
        <strain evidence="9 10">216_PA32_1</strain>
    </source>
</reference>
<evidence type="ECO:0000259" key="8">
    <source>
        <dbReference type="Pfam" id="PF03328"/>
    </source>
</evidence>
<dbReference type="FunFam" id="3.20.20.60:FF:000004">
    <property type="entry name" value="5-keto-4-deoxy-D-glucarate aldolase"/>
    <property type="match status" value="1"/>
</dbReference>
<feature type="domain" description="HpcH/HpaI aldolase/citrate lyase" evidence="8">
    <location>
        <begin position="18"/>
        <end position="243"/>
    </location>
</feature>
<keyword evidence="10" id="KW-1185">Reference proteome</keyword>
<dbReference type="PANTHER" id="PTHR30502:SF0">
    <property type="entry name" value="PHOSPHOENOLPYRUVATE CARBOXYLASE FAMILY PROTEIN"/>
    <property type="match status" value="1"/>
</dbReference>
<comment type="catalytic activity">
    <reaction evidence="6">
        <text>D-glyceraldehyde + pyruvate = 2-dehydro-3-deoxy-L-galactonate</text>
        <dbReference type="Rhea" id="RHEA:80055"/>
        <dbReference type="ChEBI" id="CHEBI:15361"/>
        <dbReference type="ChEBI" id="CHEBI:17378"/>
        <dbReference type="ChEBI" id="CHEBI:75545"/>
    </reaction>
</comment>
<evidence type="ECO:0000256" key="5">
    <source>
        <dbReference type="ARBA" id="ARBA00023317"/>
    </source>
</evidence>
<organism evidence="9 10">
    <name type="scientific">Pseudooceanicola pacificus</name>
    <dbReference type="NCBI Taxonomy" id="2676438"/>
    <lineage>
        <taxon>Bacteria</taxon>
        <taxon>Pseudomonadati</taxon>
        <taxon>Pseudomonadota</taxon>
        <taxon>Alphaproteobacteria</taxon>
        <taxon>Rhodobacterales</taxon>
        <taxon>Paracoccaceae</taxon>
        <taxon>Pseudooceanicola</taxon>
    </lineage>
</organism>
<dbReference type="InterPro" id="IPR005000">
    <property type="entry name" value="Aldolase/citrate-lyase_domain"/>
</dbReference>
<evidence type="ECO:0000256" key="7">
    <source>
        <dbReference type="ARBA" id="ARBA00068169"/>
    </source>
</evidence>
<evidence type="ECO:0000256" key="6">
    <source>
        <dbReference type="ARBA" id="ARBA00045074"/>
    </source>
</evidence>
<comment type="similarity">
    <text evidence="2">Belongs to the HpcH/HpaI aldolase family.</text>
</comment>
<dbReference type="Proteomes" id="UP000443843">
    <property type="component" value="Unassembled WGS sequence"/>
</dbReference>
<evidence type="ECO:0000256" key="2">
    <source>
        <dbReference type="ARBA" id="ARBA00005568"/>
    </source>
</evidence>
<evidence type="ECO:0000256" key="4">
    <source>
        <dbReference type="ARBA" id="ARBA00023239"/>
    </source>
</evidence>
<sequence length="255" mass="27505">MELPVNRFKAGLASGRCQIGLWTSLPGTVPIEILSHCGFDWLVLDTEHAPGDPLTILPQLQTMAAFDTAPVVRAAWNDSVLIKRFLDLGAQTLLLPYVQTRAEAEAAVTAMRYAPRGERGMAGSVRAAGYGQIADYVHRAEEELCLIVQVETREALDNLEDIASVDGVHGVFIGPADLSASLGHPGDQFHPEVVAAIEGAITRLVKLGVPAGILTFRDDFVRRCIELGAAFVAVGMDSGLMARAARELSDRYRQD</sequence>
<dbReference type="PANTHER" id="PTHR30502">
    <property type="entry name" value="2-KETO-3-DEOXY-L-RHAMNONATE ALDOLASE"/>
    <property type="match status" value="1"/>
</dbReference>
<protein>
    <recommendedName>
        <fullName evidence="7">Hydroxypyruvate/pyruvate aldolase</fullName>
    </recommendedName>
</protein>
<dbReference type="GO" id="GO:0005737">
    <property type="term" value="C:cytoplasm"/>
    <property type="evidence" value="ECO:0007669"/>
    <property type="project" value="UniProtKB-ARBA"/>
</dbReference>
<dbReference type="Pfam" id="PF03328">
    <property type="entry name" value="HpcH_HpaI"/>
    <property type="match status" value="1"/>
</dbReference>
<proteinExistence type="inferred from homology"/>
<name>A0A844W333_9RHOB</name>
<evidence type="ECO:0000313" key="9">
    <source>
        <dbReference type="EMBL" id="MWB78586.1"/>
    </source>
</evidence>
<dbReference type="SUPFAM" id="SSF51621">
    <property type="entry name" value="Phosphoenolpyruvate/pyruvate domain"/>
    <property type="match status" value="1"/>
</dbReference>
<dbReference type="AlphaFoldDB" id="A0A844W333"/>